<protein>
    <submittedName>
        <fullName evidence="11">Collagen, type VI, alpha 4a</fullName>
    </submittedName>
</protein>
<keyword evidence="4 9" id="KW-0732">Signal</keyword>
<reference evidence="11" key="3">
    <citation type="submission" date="2025-08" db="UniProtKB">
        <authorList>
            <consortium name="Ensembl"/>
        </authorList>
    </citation>
    <scope>IDENTIFICATION</scope>
</reference>
<reference evidence="12" key="1">
    <citation type="submission" date="2013-03" db="EMBL/GenBank/DDBJ databases">
        <authorList>
            <person name="Jeffery W."/>
            <person name="Warren W."/>
            <person name="Wilson R.K."/>
        </authorList>
    </citation>
    <scope>NUCLEOTIDE SEQUENCE</scope>
    <source>
        <strain evidence="12">female</strain>
    </source>
</reference>
<keyword evidence="7" id="KW-0176">Collagen</keyword>
<evidence type="ECO:0000313" key="12">
    <source>
        <dbReference type="Proteomes" id="UP000018467"/>
    </source>
</evidence>
<evidence type="ECO:0000256" key="2">
    <source>
        <dbReference type="ARBA" id="ARBA00022525"/>
    </source>
</evidence>
<dbReference type="PROSITE" id="PS51257">
    <property type="entry name" value="PROKAR_LIPOPROTEIN"/>
    <property type="match status" value="1"/>
</dbReference>
<reference evidence="11" key="4">
    <citation type="submission" date="2025-09" db="UniProtKB">
        <authorList>
            <consortium name="Ensembl"/>
        </authorList>
    </citation>
    <scope>IDENTIFICATION</scope>
</reference>
<keyword evidence="6" id="KW-0130">Cell adhesion</keyword>
<dbReference type="CDD" id="cd01472">
    <property type="entry name" value="vWA_collagen"/>
    <property type="match status" value="3"/>
</dbReference>
<dbReference type="HOGENOM" id="CLU_000182_1_0_1"/>
<keyword evidence="5" id="KW-0677">Repeat</keyword>
<dbReference type="InterPro" id="IPR050525">
    <property type="entry name" value="ECM_Assembly_Org"/>
</dbReference>
<dbReference type="Proteomes" id="UP000018467">
    <property type="component" value="Unassembled WGS sequence"/>
</dbReference>
<dbReference type="FunFam" id="3.40.50.410:FF:000001">
    <property type="entry name" value="Collagen, type XII, alpha 1"/>
    <property type="match status" value="1"/>
</dbReference>
<feature type="domain" description="VWFA" evidence="10">
    <location>
        <begin position="1405"/>
        <end position="1579"/>
    </location>
</feature>
<dbReference type="PANTHER" id="PTHR24020">
    <property type="entry name" value="COLLAGEN ALPHA"/>
    <property type="match status" value="1"/>
</dbReference>
<dbReference type="GO" id="GO:0007155">
    <property type="term" value="P:cell adhesion"/>
    <property type="evidence" value="ECO:0007669"/>
    <property type="project" value="UniProtKB-KW"/>
</dbReference>
<dbReference type="PRINTS" id="PR00453">
    <property type="entry name" value="VWFADOMAIN"/>
</dbReference>
<dbReference type="Pfam" id="PF00092">
    <property type="entry name" value="VWA"/>
    <property type="match status" value="8"/>
</dbReference>
<keyword evidence="3" id="KW-0272">Extracellular matrix</keyword>
<dbReference type="Gene3D" id="3.40.50.410">
    <property type="entry name" value="von Willebrand factor, type A domain"/>
    <property type="match status" value="8"/>
</dbReference>
<dbReference type="STRING" id="7994.ENSAMXP00000015706"/>
<dbReference type="Bgee" id="ENSAMXG00000015183">
    <property type="expression patterns" value="Expressed in pharyngeal gill and 14 other cell types or tissues"/>
</dbReference>
<proteinExistence type="predicted"/>
<evidence type="ECO:0000259" key="10">
    <source>
        <dbReference type="PROSITE" id="PS50234"/>
    </source>
</evidence>
<dbReference type="InParanoid" id="W5L794"/>
<dbReference type="PROSITE" id="PS50234">
    <property type="entry name" value="VWFA"/>
    <property type="match status" value="8"/>
</dbReference>
<dbReference type="FunFam" id="3.40.50.410:FF:000004">
    <property type="entry name" value="collagen alpha-6(VI) chain"/>
    <property type="match status" value="5"/>
</dbReference>
<evidence type="ECO:0000256" key="6">
    <source>
        <dbReference type="ARBA" id="ARBA00022889"/>
    </source>
</evidence>
<feature type="domain" description="VWFA" evidence="10">
    <location>
        <begin position="1214"/>
        <end position="1387"/>
    </location>
</feature>
<feature type="domain" description="VWFA" evidence="10">
    <location>
        <begin position="431"/>
        <end position="616"/>
    </location>
</feature>
<dbReference type="SUPFAM" id="SSF53300">
    <property type="entry name" value="vWA-like"/>
    <property type="match status" value="8"/>
</dbReference>
<evidence type="ECO:0000256" key="1">
    <source>
        <dbReference type="ARBA" id="ARBA00004498"/>
    </source>
</evidence>
<dbReference type="eggNOG" id="KOG3544">
    <property type="taxonomic scope" value="Eukaryota"/>
</dbReference>
<name>W5L794_ASTMX</name>
<dbReference type="SMART" id="SM00327">
    <property type="entry name" value="VWA"/>
    <property type="match status" value="8"/>
</dbReference>
<dbReference type="GeneTree" id="ENSGT00940000155619"/>
<keyword evidence="2" id="KW-0964">Secreted</keyword>
<dbReference type="eggNOG" id="KOG4295">
    <property type="taxonomic scope" value="Eukaryota"/>
</dbReference>
<reference evidence="12" key="2">
    <citation type="journal article" date="2014" name="Nat. Commun.">
        <title>The cavefish genome reveals candidate genes for eye loss.</title>
        <authorList>
            <person name="McGaugh S.E."/>
            <person name="Gross J.B."/>
            <person name="Aken B."/>
            <person name="Blin M."/>
            <person name="Borowsky R."/>
            <person name="Chalopin D."/>
            <person name="Hinaux H."/>
            <person name="Jeffery W.R."/>
            <person name="Keene A."/>
            <person name="Ma L."/>
            <person name="Minx P."/>
            <person name="Murphy D."/>
            <person name="O'Quin K.E."/>
            <person name="Retaux S."/>
            <person name="Rohner N."/>
            <person name="Searle S.M."/>
            <person name="Stahl B.A."/>
            <person name="Tabin C."/>
            <person name="Volff J.N."/>
            <person name="Yoshizawa M."/>
            <person name="Warren W.C."/>
        </authorList>
    </citation>
    <scope>NUCLEOTIDE SEQUENCE [LARGE SCALE GENOMIC DNA]</scope>
    <source>
        <strain evidence="12">female</strain>
    </source>
</reference>
<evidence type="ECO:0000256" key="7">
    <source>
        <dbReference type="ARBA" id="ARBA00023119"/>
    </source>
</evidence>
<evidence type="ECO:0000256" key="9">
    <source>
        <dbReference type="SAM" id="SignalP"/>
    </source>
</evidence>
<evidence type="ECO:0000313" key="11">
    <source>
        <dbReference type="Ensembl" id="ENSAMXP00000015706.2"/>
    </source>
</evidence>
<keyword evidence="12" id="KW-1185">Reference proteome</keyword>
<evidence type="ECO:0000256" key="5">
    <source>
        <dbReference type="ARBA" id="ARBA00022737"/>
    </source>
</evidence>
<sequence length="1758" mass="195122">MGLIKGLLSFFILSSCYLSSSAQKTVCTQEALADIVFLVDGSWSIGTENFQRMREFLFTLVDSFDVGLEKVRIGLVQYSTTVHTEFLLNGYNSKQEILDYISNLPYRGGGTKTGLGLDFLLRYHFKEEAGSRAKKGTPQIAVVITDGQSQDNVEPYAQELKQKGIILYAIGIKDADMDQLKEIASQPHDQHIYSVSDFTALQGISQSFITVLCSTVEEEAKRQVTQVPDCRANLADIVFLVDGSSSIGDADFLRMKRFLHAFIQGLEISADSIRVAVVQFSNNPHEDIPLGDYADKNELLEKVDRLVYHRGSTETGKALNFIKDRYFTQAGRIQARANVPRIAVVITDGDSTDDMKTPAQELRREGVLIFTIGVGEVNMAELQSIANKPHQRFVISFVNYEALVNAASNMMNTVCISMEDKQRALAPKYSDVFVLVDSSSQQIANIRKFLIQLATQLDVGAKVNRMALIQFGGEVNVEFLLNAYNTRREAIALIQKFQLRSSGRSNLGQAMDYVRTRLLNSESGSRIAQGFKQYLLVVGKGETDTAVLRATRALKAEGVKIVEVDTSKRVDLVFSGALPGSSGVPVLDKTVIAPGRTFFSATQDLTNIVQDVKDSINVPDVISVSGDCKSAQVADIVFIVDASDAISDSNFNLVRDFLHRLIKGLDVGSDSMRIGMVLYGNEPKAEFYLKTFDNKPDILQYIQILPYKGGKANTSKALKFAREKVFSKELGSRRARGVLQIAFVITEGESPDDVTSEASKLRRSGVRVYALGIQHKNVTQLMQIASYPPRKYVYNVDSFAKLTIMEQFLRKTLCNNVMRRTVAKINQFNIKQGCVQTEEADIYFLIDHSGSIDPPDFQDMKKFILEVLLHFNIGPKQVRVGVVKFESTPTLEFTVTQYGDRASIEGAVSNIVQIGGGTETGRALTFMRPYFIEARKTRDTRVREILIVITDGESTDEVKQPAAALKSQGVSIYAVGVKQANKTQLLEMASSPSKMFFVENYDSLKPLKDEIVTDICSEDACKQMMADIIFLVDGSWSIGAEGFSKIKKFVNNTVSRLKIGKDSVQVGLMQFGTNPRTEFQLNSYYDKVQMMRAVSQTVHAETNPEIGKALNELPKFFGPTKGGRQNAPKFLILITGAESKDDVNAPAKALRDKGVTIYSIGIGEAKSLQLRNISGSPKQVYMERNLDALDLLDENLLLKICNSADDCQKTQVADVVFLVDGSTSIAEEDFDKMKIFMNLVVNNTEVGENYVRFCTIVYSNTPEVKFNLKKHYTKREVNNAISELKAPTGDTYTASALQYSIRFFSKAEGGRAEDGVPQLMFVITDGEATDHWDLPSPAGKLHALGINVFGIGVGEAKEDELMTIASDPKNVFKVDNYEALKALHQNISKVLCNNSKPECSKVAADLVILIDGSESIEDAPWNTMINFMMRFVDSLRVREDLFRIGVAQFSTVYKKEFYLNEHMEPAAIKKAIKDIKQMKDGTNIGNALYQVDEFFQSAAGSRINSGISQNLLLITDGKSNDNIYNATDRLRARNINMFVIGIGQISMKQIEYIAGSQDRVFVLDSFDALKLNTTILEVISHICQQGEESECTVDIGVGFDVSRISASSQSLFTGQNKLQTYLPEIIRYISTLNNLCCLKEPTLQTKTGFQVVARDGTMLYDTNFETYNEEVIKKLLAVQIAQPLAFNSQLLRSFQLKHAASTTGVKIVIIFSDGLDDSADVLMRASQDLRNSGIGTNIFTNSSRFVNSHCFVKIFFFA</sequence>
<keyword evidence="8" id="KW-0325">Glycoprotein</keyword>
<feature type="domain" description="VWFA" evidence="10">
    <location>
        <begin position="635"/>
        <end position="813"/>
    </location>
</feature>
<comment type="subcellular location">
    <subcellularLocation>
        <location evidence="1">Secreted</location>
        <location evidence="1">Extracellular space</location>
        <location evidence="1">Extracellular matrix</location>
    </subcellularLocation>
</comment>
<dbReference type="InterPro" id="IPR002035">
    <property type="entry name" value="VWF_A"/>
</dbReference>
<feature type="domain" description="VWFA" evidence="10">
    <location>
        <begin position="1027"/>
        <end position="1200"/>
    </location>
</feature>
<dbReference type="Ensembl" id="ENSAMXT00000015706.2">
    <property type="protein sequence ID" value="ENSAMXP00000015706.2"/>
    <property type="gene ID" value="ENSAMXG00000015183.2"/>
</dbReference>
<feature type="domain" description="VWFA" evidence="10">
    <location>
        <begin position="34"/>
        <end position="208"/>
    </location>
</feature>
<organism evidence="11 12">
    <name type="scientific">Astyanax mexicanus</name>
    <name type="common">Blind cave fish</name>
    <name type="synonym">Astyanax fasciatus mexicanus</name>
    <dbReference type="NCBI Taxonomy" id="7994"/>
    <lineage>
        <taxon>Eukaryota</taxon>
        <taxon>Metazoa</taxon>
        <taxon>Chordata</taxon>
        <taxon>Craniata</taxon>
        <taxon>Vertebrata</taxon>
        <taxon>Euteleostomi</taxon>
        <taxon>Actinopterygii</taxon>
        <taxon>Neopterygii</taxon>
        <taxon>Teleostei</taxon>
        <taxon>Ostariophysi</taxon>
        <taxon>Characiformes</taxon>
        <taxon>Characoidei</taxon>
        <taxon>Acestrorhamphidae</taxon>
        <taxon>Acestrorhamphinae</taxon>
        <taxon>Astyanax</taxon>
    </lineage>
</organism>
<dbReference type="PANTHER" id="PTHR24020:SF86">
    <property type="entry name" value="COLLAGEN, TYPE VI, ALPHA 4"/>
    <property type="match status" value="1"/>
</dbReference>
<feature type="domain" description="VWFA" evidence="10">
    <location>
        <begin position="236"/>
        <end position="414"/>
    </location>
</feature>
<dbReference type="InterPro" id="IPR036465">
    <property type="entry name" value="vWFA_dom_sf"/>
</dbReference>
<dbReference type="GO" id="GO:0005581">
    <property type="term" value="C:collagen trimer"/>
    <property type="evidence" value="ECO:0007669"/>
    <property type="project" value="UniProtKB-KW"/>
</dbReference>
<evidence type="ECO:0000256" key="3">
    <source>
        <dbReference type="ARBA" id="ARBA00022530"/>
    </source>
</evidence>
<feature type="chain" id="PRO_5017433643" evidence="9">
    <location>
        <begin position="23"/>
        <end position="1758"/>
    </location>
</feature>
<evidence type="ECO:0000256" key="4">
    <source>
        <dbReference type="ARBA" id="ARBA00022729"/>
    </source>
</evidence>
<dbReference type="FunFam" id="3.40.50.410:FF:000003">
    <property type="entry name" value="Collagen type VI alpha 3 chain"/>
    <property type="match status" value="1"/>
</dbReference>
<feature type="signal peptide" evidence="9">
    <location>
        <begin position="1"/>
        <end position="22"/>
    </location>
</feature>
<evidence type="ECO:0000256" key="8">
    <source>
        <dbReference type="ARBA" id="ARBA00023180"/>
    </source>
</evidence>
<accession>W5L794</accession>
<feature type="domain" description="VWFA" evidence="10">
    <location>
        <begin position="841"/>
        <end position="1011"/>
    </location>
</feature>